<protein>
    <submittedName>
        <fullName evidence="6">Synaptotagmin-like protein 3 isoform X1</fullName>
    </submittedName>
</protein>
<gene>
    <name evidence="6 7" type="primary">sytl3.L</name>
</gene>
<dbReference type="GO" id="GO:0070382">
    <property type="term" value="C:exocytic vesicle"/>
    <property type="evidence" value="ECO:0007669"/>
    <property type="project" value="TreeGrafter"/>
</dbReference>
<dbReference type="InterPro" id="IPR041282">
    <property type="entry name" value="FYVE_2"/>
</dbReference>
<dbReference type="InterPro" id="IPR035892">
    <property type="entry name" value="C2_domain_sf"/>
</dbReference>
<dbReference type="SUPFAM" id="SSF49562">
    <property type="entry name" value="C2 domain (Calcium/lipid-binding domain, CaLB)"/>
    <property type="match status" value="1"/>
</dbReference>
<reference evidence="6" key="1">
    <citation type="submission" date="2025-08" db="UniProtKB">
        <authorList>
            <consortium name="RefSeq"/>
        </authorList>
    </citation>
    <scope>IDENTIFICATION</scope>
    <source>
        <strain evidence="6">J_2021</strain>
        <tissue evidence="6">Erythrocytes</tissue>
    </source>
</reference>
<sequence>MAINYNLSLLKELEREKVLEVLYRDQSLQKAEEERIRKLKTHLQQLRWKGAKSVSREYQERSCARCQKALGRLVNRGSVCNGCSHRVCHECQVFLCNLIWKCTVCYAHGEVKIKTGEWFFEEREKKFPSAAKHESAGAKLLKSYQKTSKISIVPPTPPPISEVIHWNTSMEVSKEKGFNKSVENLILSLTAQVKKISKSQNDMRITDKCHLTTDYGQKAERRKDRRSNSDTAINLASELEKAHSLHQFIHKTKETGGSKEKNEARQGTEEETNIIRRKTLCGSTKRESVCSITSTCSEAGSYDNANITGEIEFAVKYNFKTCTLEITIKACKNLSYGDEKKKKCNPYVKTYLLPEKSSHSKMKTSIKKNTVDPFFNETLKYTIKHSQLETRILQVSLWHVSTLKRKVFLGEVNLPLELWDFEDNSTQSFKWYQLRSKAYDRVDW</sequence>
<feature type="compositionally biased region" description="Basic and acidic residues" evidence="4">
    <location>
        <begin position="251"/>
        <end position="268"/>
    </location>
</feature>
<dbReference type="GO" id="GO:0042043">
    <property type="term" value="F:neurexin family protein binding"/>
    <property type="evidence" value="ECO:0007669"/>
    <property type="project" value="TreeGrafter"/>
</dbReference>
<dbReference type="SUPFAM" id="SSF57903">
    <property type="entry name" value="FYVE/PHD zinc finger"/>
    <property type="match status" value="1"/>
</dbReference>
<comment type="subcellular location">
    <subcellularLocation>
        <location evidence="1">Membrane</location>
        <topology evidence="1">Peripheral membrane protein</topology>
    </subcellularLocation>
</comment>
<dbReference type="FunFam" id="2.60.40.150:FF:000006">
    <property type="entry name" value="Synaptotagmin-like 5, isoform CRA_a"/>
    <property type="match status" value="1"/>
</dbReference>
<dbReference type="KEGG" id="xla:108716782"/>
<evidence type="ECO:0000256" key="3">
    <source>
        <dbReference type="ARBA" id="ARBA00023136"/>
    </source>
</evidence>
<proteinExistence type="predicted"/>
<evidence type="ECO:0000313" key="5">
    <source>
        <dbReference type="Proteomes" id="UP000186698"/>
    </source>
</evidence>
<dbReference type="CDD" id="cd08521">
    <property type="entry name" value="C2A_SLP"/>
    <property type="match status" value="1"/>
</dbReference>
<dbReference type="InterPro" id="IPR000008">
    <property type="entry name" value="C2_dom"/>
</dbReference>
<dbReference type="CTD" id="108716782"/>
<dbReference type="Bgee" id="108716782">
    <property type="expression patterns" value="Expressed in spleen and 13 other cell types or tissues"/>
</dbReference>
<dbReference type="STRING" id="8355.A0A1L8G8Q5"/>
<dbReference type="Proteomes" id="UP000186698">
    <property type="component" value="Chromosome 5L"/>
</dbReference>
<dbReference type="Pfam" id="PF02318">
    <property type="entry name" value="FYVE_2"/>
    <property type="match status" value="1"/>
</dbReference>
<keyword evidence="5" id="KW-1185">Reference proteome</keyword>
<dbReference type="InterPro" id="IPR011011">
    <property type="entry name" value="Znf_FYVE_PHD"/>
</dbReference>
<name>A0A1L8G8Q5_XENLA</name>
<organism evidence="5 6">
    <name type="scientific">Xenopus laevis</name>
    <name type="common">African clawed frog</name>
    <dbReference type="NCBI Taxonomy" id="8355"/>
    <lineage>
        <taxon>Eukaryota</taxon>
        <taxon>Metazoa</taxon>
        <taxon>Chordata</taxon>
        <taxon>Craniata</taxon>
        <taxon>Vertebrata</taxon>
        <taxon>Euteleostomi</taxon>
        <taxon>Amphibia</taxon>
        <taxon>Batrachia</taxon>
        <taxon>Anura</taxon>
        <taxon>Pipoidea</taxon>
        <taxon>Pipidae</taxon>
        <taxon>Xenopodinae</taxon>
        <taxon>Xenopus</taxon>
        <taxon>Xenopus</taxon>
    </lineage>
</organism>
<accession>A0A1L8G8Q5</accession>
<dbReference type="AlphaFoldDB" id="A0A1L8G8Q5"/>
<evidence type="ECO:0000313" key="7">
    <source>
        <dbReference type="Xenbase" id="XB-GENE-17331452"/>
    </source>
</evidence>
<dbReference type="Pfam" id="PF00168">
    <property type="entry name" value="C2"/>
    <property type="match status" value="1"/>
</dbReference>
<dbReference type="Xenbase" id="XB-GENE-17331452">
    <property type="gene designation" value="sytl3.L"/>
</dbReference>
<dbReference type="PANTHER" id="PTHR45716">
    <property type="entry name" value="BITESIZE, ISOFORM I"/>
    <property type="match status" value="1"/>
</dbReference>
<feature type="region of interest" description="Disordered" evidence="4">
    <location>
        <begin position="250"/>
        <end position="271"/>
    </location>
</feature>
<dbReference type="PROSITE" id="PS50004">
    <property type="entry name" value="C2"/>
    <property type="match status" value="1"/>
</dbReference>
<keyword evidence="3" id="KW-0472">Membrane</keyword>
<dbReference type="PaxDb" id="8355-A0A1L8G8Q5"/>
<dbReference type="InterPro" id="IPR010911">
    <property type="entry name" value="Rab_BD"/>
</dbReference>
<dbReference type="AGR" id="Xenbase:XB-GENE-17331452"/>
<dbReference type="GO" id="GO:0006887">
    <property type="term" value="P:exocytosis"/>
    <property type="evidence" value="ECO:0007669"/>
    <property type="project" value="TreeGrafter"/>
</dbReference>
<keyword evidence="2" id="KW-0677">Repeat</keyword>
<dbReference type="RefSeq" id="XP_018118723.1">
    <property type="nucleotide sequence ID" value="XM_018263234.2"/>
</dbReference>
<dbReference type="GO" id="GO:0006886">
    <property type="term" value="P:intracellular protein transport"/>
    <property type="evidence" value="ECO:0007669"/>
    <property type="project" value="InterPro"/>
</dbReference>
<dbReference type="InterPro" id="IPR013083">
    <property type="entry name" value="Znf_RING/FYVE/PHD"/>
</dbReference>
<dbReference type="OMA" id="RKKKCNP"/>
<evidence type="ECO:0000313" key="6">
    <source>
        <dbReference type="RefSeq" id="XP_018118723.1"/>
    </source>
</evidence>
<dbReference type="GeneID" id="108716782"/>
<evidence type="ECO:0000256" key="2">
    <source>
        <dbReference type="ARBA" id="ARBA00022737"/>
    </source>
</evidence>
<dbReference type="CDD" id="cd15765">
    <property type="entry name" value="FYVE_Slp3"/>
    <property type="match status" value="1"/>
</dbReference>
<dbReference type="OrthoDB" id="195679at2759"/>
<dbReference type="GO" id="GO:0031267">
    <property type="term" value="F:small GTPase binding"/>
    <property type="evidence" value="ECO:0007669"/>
    <property type="project" value="InterPro"/>
</dbReference>
<dbReference type="PANTHER" id="PTHR45716:SF1">
    <property type="entry name" value="SYNAPTOTAGMIN-LIKE PROTEIN 3"/>
    <property type="match status" value="1"/>
</dbReference>
<dbReference type="PROSITE" id="PS50916">
    <property type="entry name" value="RABBD"/>
    <property type="match status" value="1"/>
</dbReference>
<evidence type="ECO:0000256" key="4">
    <source>
        <dbReference type="SAM" id="MobiDB-lite"/>
    </source>
</evidence>
<dbReference type="GO" id="GO:0005886">
    <property type="term" value="C:plasma membrane"/>
    <property type="evidence" value="ECO:0007669"/>
    <property type="project" value="TreeGrafter"/>
</dbReference>
<dbReference type="SMART" id="SM00239">
    <property type="entry name" value="C2"/>
    <property type="match status" value="1"/>
</dbReference>
<dbReference type="Gene3D" id="2.60.40.150">
    <property type="entry name" value="C2 domain"/>
    <property type="match status" value="1"/>
</dbReference>
<dbReference type="Gene3D" id="3.30.40.10">
    <property type="entry name" value="Zinc/RING finger domain, C3HC4 (zinc finger)"/>
    <property type="match status" value="1"/>
</dbReference>
<evidence type="ECO:0000256" key="1">
    <source>
        <dbReference type="ARBA" id="ARBA00004170"/>
    </source>
</evidence>
<dbReference type="FunFam" id="3.30.40.10:FF:000018">
    <property type="entry name" value="Synaptotagmin-like 5, isoform CRA_a"/>
    <property type="match status" value="1"/>
</dbReference>